<dbReference type="EMBL" id="WVUK01000056">
    <property type="protein sequence ID" value="KAF7493086.1"/>
    <property type="molecule type" value="Genomic_DNA"/>
</dbReference>
<evidence type="ECO:0000256" key="1">
    <source>
        <dbReference type="SAM" id="MobiDB-lite"/>
    </source>
</evidence>
<feature type="compositionally biased region" description="Low complexity" evidence="1">
    <location>
        <begin position="146"/>
        <end position="165"/>
    </location>
</feature>
<keyword evidence="5" id="KW-1185">Reference proteome</keyword>
<keyword evidence="2" id="KW-0812">Transmembrane</keyword>
<keyword evidence="2" id="KW-0472">Membrane</keyword>
<gene>
    <name evidence="3" type="ORF">SSS_4895</name>
</gene>
<feature type="region of interest" description="Disordered" evidence="1">
    <location>
        <begin position="144"/>
        <end position="187"/>
    </location>
</feature>
<keyword evidence="2" id="KW-1133">Transmembrane helix</keyword>
<proteinExistence type="predicted"/>
<dbReference type="Proteomes" id="UP000070412">
    <property type="component" value="Unassembled WGS sequence"/>
</dbReference>
<feature type="compositionally biased region" description="Low complexity" evidence="1">
    <location>
        <begin position="54"/>
        <end position="74"/>
    </location>
</feature>
<reference evidence="3" key="2">
    <citation type="submission" date="2020-01" db="EMBL/GenBank/DDBJ databases">
        <authorList>
            <person name="Korhonen P.K.K."/>
            <person name="Guangxu M.G."/>
            <person name="Wang T.W."/>
            <person name="Stroehlein A.J.S."/>
            <person name="Young N.D."/>
            <person name="Ang C.-S.A."/>
            <person name="Fernando D.W.F."/>
            <person name="Lu H.L."/>
            <person name="Taylor S.T."/>
            <person name="Ehtesham M.E.M."/>
            <person name="Najaraj S.H.N."/>
            <person name="Harsha G.H.G."/>
            <person name="Madugundu A.M."/>
            <person name="Renuse S.R."/>
            <person name="Holt D.H."/>
            <person name="Pandey A.P."/>
            <person name="Papenfuss A.P."/>
            <person name="Gasser R.B.G."/>
            <person name="Fischer K.F."/>
        </authorList>
    </citation>
    <scope>NUCLEOTIDE SEQUENCE</scope>
    <source>
        <strain evidence="3">SSS_KF_BRIS2020</strain>
    </source>
</reference>
<feature type="transmembrane region" description="Helical" evidence="2">
    <location>
        <begin position="111"/>
        <end position="132"/>
    </location>
</feature>
<organism evidence="3">
    <name type="scientific">Sarcoptes scabiei</name>
    <name type="common">Itch mite</name>
    <name type="synonym">Acarus scabiei</name>
    <dbReference type="NCBI Taxonomy" id="52283"/>
    <lineage>
        <taxon>Eukaryota</taxon>
        <taxon>Metazoa</taxon>
        <taxon>Ecdysozoa</taxon>
        <taxon>Arthropoda</taxon>
        <taxon>Chelicerata</taxon>
        <taxon>Arachnida</taxon>
        <taxon>Acari</taxon>
        <taxon>Acariformes</taxon>
        <taxon>Sarcoptiformes</taxon>
        <taxon>Astigmata</taxon>
        <taxon>Psoroptidia</taxon>
        <taxon>Sarcoptoidea</taxon>
        <taxon>Sarcoptidae</taxon>
        <taxon>Sarcoptinae</taxon>
        <taxon>Sarcoptes</taxon>
    </lineage>
</organism>
<evidence type="ECO:0000256" key="2">
    <source>
        <dbReference type="SAM" id="Phobius"/>
    </source>
</evidence>
<evidence type="ECO:0000313" key="3">
    <source>
        <dbReference type="EMBL" id="KAF7493086.1"/>
    </source>
</evidence>
<protein>
    <submittedName>
        <fullName evidence="3 4">Uncharacterized protein</fullName>
    </submittedName>
</protein>
<reference evidence="5" key="1">
    <citation type="journal article" date="2020" name="PLoS Negl. Trop. Dis.">
        <title>High-quality nuclear genome for Sarcoptes scabiei-A critical resource for a neglected parasite.</title>
        <authorList>
            <person name="Korhonen P.K."/>
            <person name="Gasser R.B."/>
            <person name="Ma G."/>
            <person name="Wang T."/>
            <person name="Stroehlein A.J."/>
            <person name="Young N.D."/>
            <person name="Ang C.S."/>
            <person name="Fernando D.D."/>
            <person name="Lu H.C."/>
            <person name="Taylor S."/>
            <person name="Reynolds S.L."/>
            <person name="Mofiz E."/>
            <person name="Najaraj S.H."/>
            <person name="Gowda H."/>
            <person name="Madugundu A."/>
            <person name="Renuse S."/>
            <person name="Holt D."/>
            <person name="Pandey A."/>
            <person name="Papenfuss A.T."/>
            <person name="Fischer K."/>
        </authorList>
    </citation>
    <scope>NUCLEOTIDE SEQUENCE [LARGE SCALE GENOMIC DNA]</scope>
</reference>
<feature type="transmembrane region" description="Helical" evidence="2">
    <location>
        <begin position="201"/>
        <end position="219"/>
    </location>
</feature>
<name>A0A834RCQ8_SARSC</name>
<evidence type="ECO:0000313" key="4">
    <source>
        <dbReference type="EnsemblMetazoa" id="KAF7493086.1"/>
    </source>
</evidence>
<dbReference type="EnsemblMetazoa" id="SSS_4895s_mrna">
    <property type="protein sequence ID" value="KAF7493086.1"/>
    <property type="gene ID" value="SSS_4895"/>
</dbReference>
<evidence type="ECO:0000313" key="5">
    <source>
        <dbReference type="Proteomes" id="UP000070412"/>
    </source>
</evidence>
<reference evidence="4" key="3">
    <citation type="submission" date="2022-06" db="UniProtKB">
        <authorList>
            <consortium name="EnsemblMetazoa"/>
        </authorList>
    </citation>
    <scope>IDENTIFICATION</scope>
</reference>
<accession>A0A834RCQ8</accession>
<feature type="region of interest" description="Disordered" evidence="1">
    <location>
        <begin position="54"/>
        <end position="81"/>
    </location>
</feature>
<sequence>MIQQSYQILLQQYYQFIIPYLLVSPPIDFASYTAYNHAYLQSLQDNNNLFWQSNLNSQSNNNNGQNTQQNNNGGAAPEPAIAPMDRNVLENHDELIHRDWHLLFHSSFNRMILFVSILMIVLFFKNILNGYIQDERQFQQRRPEVNNNNENNNDNSDDNNNSSQNHDGNQRSNENETRDNGNSSANNNIQEAADQESNRFAGLRFVLVFITSLFTSLIPDTVPVN</sequence>
<dbReference type="AlphaFoldDB" id="A0A834RCQ8"/>